<dbReference type="GO" id="GO:0005829">
    <property type="term" value="C:cytosol"/>
    <property type="evidence" value="ECO:0007669"/>
    <property type="project" value="TreeGrafter"/>
</dbReference>
<dbReference type="AlphaFoldDB" id="A0A382D7Q5"/>
<dbReference type="InterPro" id="IPR036812">
    <property type="entry name" value="NAD(P)_OxRdtase_dom_sf"/>
</dbReference>
<dbReference type="SUPFAM" id="SSF51430">
    <property type="entry name" value="NAD(P)-linked oxidoreductase"/>
    <property type="match status" value="1"/>
</dbReference>
<sequence>MSVNVDRKRGGHQMAALETRRFGRTGMRPRALALGAAFLHGVDQAVEAIRLALELGINYFDTYPGHNENHWGTALEGVPRESYYLQAKIGTHPERLKDFSGEAARWSVEGSLKAMRADYLDSVLIHDPLDIDTPLAPGNTLDVLCEMREQGLVRNIGLGTRNHAWHRRVIETGCGDLALTFLDYTLTCQTAADTIFPAAREHDVGIILASPQGMGLLTGVAPDAEREQGMYPGKEPVANRMWTWCRNHDVSIRHLAVQYCLAAPLESIVMVGPSSVQQVQDAYDAATQEIPEDTWLAFEAEFGIFRGYGG</sequence>
<proteinExistence type="predicted"/>
<dbReference type="EMBL" id="UINC01038037">
    <property type="protein sequence ID" value="SVB34440.1"/>
    <property type="molecule type" value="Genomic_DNA"/>
</dbReference>
<reference evidence="2" key="1">
    <citation type="submission" date="2018-05" db="EMBL/GenBank/DDBJ databases">
        <authorList>
            <person name="Lanie J.A."/>
            <person name="Ng W.-L."/>
            <person name="Kazmierczak K.M."/>
            <person name="Andrzejewski T.M."/>
            <person name="Davidsen T.M."/>
            <person name="Wayne K.J."/>
            <person name="Tettelin H."/>
            <person name="Glass J.I."/>
            <person name="Rusch D."/>
            <person name="Podicherti R."/>
            <person name="Tsui H.-C.T."/>
            <person name="Winkler M.E."/>
        </authorList>
    </citation>
    <scope>NUCLEOTIDE SEQUENCE</scope>
</reference>
<feature type="domain" description="NADP-dependent oxidoreductase" evidence="1">
    <location>
        <begin position="43"/>
        <end position="295"/>
    </location>
</feature>
<organism evidence="2">
    <name type="scientific">marine metagenome</name>
    <dbReference type="NCBI Taxonomy" id="408172"/>
    <lineage>
        <taxon>unclassified sequences</taxon>
        <taxon>metagenomes</taxon>
        <taxon>ecological metagenomes</taxon>
    </lineage>
</organism>
<dbReference type="Gene3D" id="3.20.20.100">
    <property type="entry name" value="NADP-dependent oxidoreductase domain"/>
    <property type="match status" value="1"/>
</dbReference>
<accession>A0A382D7Q5</accession>
<dbReference type="Pfam" id="PF00248">
    <property type="entry name" value="Aldo_ket_red"/>
    <property type="match status" value="1"/>
</dbReference>
<evidence type="ECO:0000313" key="2">
    <source>
        <dbReference type="EMBL" id="SVB34440.1"/>
    </source>
</evidence>
<dbReference type="PANTHER" id="PTHR42686:SF1">
    <property type="entry name" value="GH17980P-RELATED"/>
    <property type="match status" value="1"/>
</dbReference>
<dbReference type="InterPro" id="IPR023210">
    <property type="entry name" value="NADP_OxRdtase_dom"/>
</dbReference>
<evidence type="ECO:0000259" key="1">
    <source>
        <dbReference type="Pfam" id="PF00248"/>
    </source>
</evidence>
<dbReference type="GO" id="GO:0016491">
    <property type="term" value="F:oxidoreductase activity"/>
    <property type="evidence" value="ECO:0007669"/>
    <property type="project" value="InterPro"/>
</dbReference>
<name>A0A382D7Q5_9ZZZZ</name>
<dbReference type="CDD" id="cd19090">
    <property type="entry name" value="AKR_AKR15A-like"/>
    <property type="match status" value="1"/>
</dbReference>
<dbReference type="PANTHER" id="PTHR42686">
    <property type="entry name" value="GH17980P-RELATED"/>
    <property type="match status" value="1"/>
</dbReference>
<protein>
    <recommendedName>
        <fullName evidence="1">NADP-dependent oxidoreductase domain-containing protein</fullName>
    </recommendedName>
</protein>
<dbReference type="InterPro" id="IPR020471">
    <property type="entry name" value="AKR"/>
</dbReference>
<gene>
    <name evidence="2" type="ORF">METZ01_LOCUS187294</name>
</gene>